<dbReference type="PANTHER" id="PTHR11014">
    <property type="entry name" value="PEPTIDASE M20 FAMILY MEMBER"/>
    <property type="match status" value="1"/>
</dbReference>
<keyword evidence="5" id="KW-1185">Reference proteome</keyword>
<comment type="caution">
    <text evidence="4">The sequence shown here is derived from an EMBL/GenBank/DDBJ whole genome shotgun (WGS) entry which is preliminary data.</text>
</comment>
<keyword evidence="1" id="KW-0378">Hydrolase</keyword>
<dbReference type="PIRSF" id="PIRSF005962">
    <property type="entry name" value="Pept_M20D_amidohydro"/>
    <property type="match status" value="1"/>
</dbReference>
<evidence type="ECO:0000313" key="4">
    <source>
        <dbReference type="EMBL" id="MCM8750325.1"/>
    </source>
</evidence>
<dbReference type="EMBL" id="JAMSLR010000013">
    <property type="protein sequence ID" value="MCM8750325.1"/>
    <property type="molecule type" value="Genomic_DNA"/>
</dbReference>
<sequence>MSLVELVRVTPELDAWLRETRRYLHMNPELSLQEVNTSRLVAGHLRELGIEHRTGVGGDGRSLFMSPEALAAAGITPGPTTGGTGVVALIRGEKGPGKTLLLRADMDALPIEEQNDTPYRSTRPGVMHACGHDVHTTILLGVAEVLNGLREHFAGTVKLMFQPAEEGPGGALAMIHDGVLEDPPVDAAVALHVDVGRQAGQIAVSAGPVTASADTFKVTVWGVGGHAARPQGAVDPIVVAAHIVVALQILVSREVDPLEAAVVTVGRLQAGTATNIIPDHATLEGTVRTYSPDVRDHIERRIAELASGIAQGMRARAETVYLRGYPAMRNDPALTALVQEVGRELLGPENVFEREPLMAGEDFAFISQHVPTCMFSLGVADPERGLVYPPHHPKFDADEDALAVGVRLMAAVALRYLETAR</sequence>
<accession>A0AA41WH35</accession>
<keyword evidence="2" id="KW-0479">Metal-binding</keyword>
<dbReference type="AlphaFoldDB" id="A0AA41WH35"/>
<evidence type="ECO:0000259" key="3">
    <source>
        <dbReference type="Pfam" id="PF07687"/>
    </source>
</evidence>
<dbReference type="NCBIfam" id="TIGR01891">
    <property type="entry name" value="amidohydrolases"/>
    <property type="match status" value="1"/>
</dbReference>
<dbReference type="SUPFAM" id="SSF55031">
    <property type="entry name" value="Bacterial exopeptidase dimerisation domain"/>
    <property type="match status" value="1"/>
</dbReference>
<feature type="binding site" evidence="2">
    <location>
        <position position="130"/>
    </location>
    <ligand>
        <name>Mn(2+)</name>
        <dbReference type="ChEBI" id="CHEBI:29035"/>
        <label>2</label>
    </ligand>
</feature>
<proteinExistence type="predicted"/>
<dbReference type="InterPro" id="IPR002933">
    <property type="entry name" value="Peptidase_M20"/>
</dbReference>
<dbReference type="PANTHER" id="PTHR11014:SF63">
    <property type="entry name" value="METALLOPEPTIDASE, PUTATIVE (AFU_ORTHOLOGUE AFUA_6G09600)-RELATED"/>
    <property type="match status" value="1"/>
</dbReference>
<dbReference type="FunFam" id="3.30.70.360:FF:000001">
    <property type="entry name" value="N-acetyldiaminopimelate deacetylase"/>
    <property type="match status" value="1"/>
</dbReference>
<name>A0AA41WH35_9BACT</name>
<keyword evidence="2" id="KW-0464">Manganese</keyword>
<reference evidence="4" key="1">
    <citation type="submission" date="2022-06" db="EMBL/GenBank/DDBJ databases">
        <title>CFH 74404 Thermomicrobiaceae sp.</title>
        <authorList>
            <person name="Ming H."/>
            <person name="Li W.-J."/>
            <person name="Zhao Z."/>
        </authorList>
    </citation>
    <scope>NUCLEOTIDE SEQUENCE</scope>
    <source>
        <strain evidence="4">CFH 74404</strain>
    </source>
</reference>
<dbReference type="GO" id="GO:0050118">
    <property type="term" value="F:N-acetyldiaminopimelate deacetylase activity"/>
    <property type="evidence" value="ECO:0007669"/>
    <property type="project" value="UniProtKB-ARBA"/>
</dbReference>
<evidence type="ECO:0000256" key="2">
    <source>
        <dbReference type="PIRSR" id="PIRSR005962-1"/>
    </source>
</evidence>
<dbReference type="InterPro" id="IPR017439">
    <property type="entry name" value="Amidohydrolase"/>
</dbReference>
<dbReference type="GO" id="GO:0046872">
    <property type="term" value="F:metal ion binding"/>
    <property type="evidence" value="ECO:0007669"/>
    <property type="project" value="UniProtKB-KW"/>
</dbReference>
<organism evidence="4 5">
    <name type="scientific">Thermalbibacter longus</name>
    <dbReference type="NCBI Taxonomy" id="2951981"/>
    <lineage>
        <taxon>Bacteria</taxon>
        <taxon>Pseudomonadati</taxon>
        <taxon>Thermomicrobiota</taxon>
        <taxon>Thermomicrobia</taxon>
        <taxon>Thermomicrobiales</taxon>
        <taxon>Thermomicrobiaceae</taxon>
        <taxon>Thermalbibacter</taxon>
    </lineage>
</organism>
<dbReference type="Gene3D" id="3.40.630.10">
    <property type="entry name" value="Zn peptidases"/>
    <property type="match status" value="1"/>
</dbReference>
<feature type="binding site" evidence="2">
    <location>
        <position position="192"/>
    </location>
    <ligand>
        <name>Mn(2+)</name>
        <dbReference type="ChEBI" id="CHEBI:29035"/>
        <label>2</label>
    </ligand>
</feature>
<feature type="domain" description="Peptidase M20 dimerisation" evidence="3">
    <location>
        <begin position="214"/>
        <end position="307"/>
    </location>
</feature>
<dbReference type="InterPro" id="IPR011650">
    <property type="entry name" value="Peptidase_M20_dimer"/>
</dbReference>
<feature type="binding site" evidence="2">
    <location>
        <position position="166"/>
    </location>
    <ligand>
        <name>Mn(2+)</name>
        <dbReference type="ChEBI" id="CHEBI:29035"/>
        <label>2</label>
    </ligand>
</feature>
<dbReference type="Pfam" id="PF07687">
    <property type="entry name" value="M20_dimer"/>
    <property type="match status" value="1"/>
</dbReference>
<gene>
    <name evidence="4" type="ORF">NET02_14320</name>
</gene>
<protein>
    <submittedName>
        <fullName evidence="4">M20 family metallopeptidase</fullName>
    </submittedName>
</protein>
<dbReference type="InterPro" id="IPR036264">
    <property type="entry name" value="Bact_exopeptidase_dim_dom"/>
</dbReference>
<dbReference type="Proteomes" id="UP001165306">
    <property type="component" value="Unassembled WGS sequence"/>
</dbReference>
<feature type="binding site" evidence="2">
    <location>
        <position position="391"/>
    </location>
    <ligand>
        <name>Mn(2+)</name>
        <dbReference type="ChEBI" id="CHEBI:29035"/>
        <label>2</label>
    </ligand>
</feature>
<evidence type="ECO:0000313" key="5">
    <source>
        <dbReference type="Proteomes" id="UP001165306"/>
    </source>
</evidence>
<dbReference type="Gene3D" id="3.30.70.360">
    <property type="match status" value="1"/>
</dbReference>
<dbReference type="GO" id="GO:0019877">
    <property type="term" value="P:diaminopimelate biosynthetic process"/>
    <property type="evidence" value="ECO:0007669"/>
    <property type="project" value="UniProtKB-ARBA"/>
</dbReference>
<dbReference type="RefSeq" id="WP_284058114.1">
    <property type="nucleotide sequence ID" value="NZ_JAMSLR010000013.1"/>
</dbReference>
<dbReference type="CDD" id="cd03886">
    <property type="entry name" value="M20_Acy1"/>
    <property type="match status" value="1"/>
</dbReference>
<dbReference type="SUPFAM" id="SSF53187">
    <property type="entry name" value="Zn-dependent exopeptidases"/>
    <property type="match status" value="1"/>
</dbReference>
<evidence type="ECO:0000256" key="1">
    <source>
        <dbReference type="ARBA" id="ARBA00022801"/>
    </source>
</evidence>
<feature type="binding site" evidence="2">
    <location>
        <position position="132"/>
    </location>
    <ligand>
        <name>Mn(2+)</name>
        <dbReference type="ChEBI" id="CHEBI:29035"/>
        <label>2</label>
    </ligand>
</feature>
<dbReference type="Pfam" id="PF01546">
    <property type="entry name" value="Peptidase_M20"/>
    <property type="match status" value="1"/>
</dbReference>
<comment type="cofactor">
    <cofactor evidence="2">
        <name>Mn(2+)</name>
        <dbReference type="ChEBI" id="CHEBI:29035"/>
    </cofactor>
    <text evidence="2">The Mn(2+) ion enhances activity.</text>
</comment>